<dbReference type="GO" id="GO:0030414">
    <property type="term" value="F:peptidase inhibitor activity"/>
    <property type="evidence" value="ECO:0007669"/>
    <property type="project" value="UniProtKB-KW"/>
</dbReference>
<protein>
    <recommendedName>
        <fullName evidence="2">WAP domain-containing protein</fullName>
    </recommendedName>
</protein>
<dbReference type="PROSITE" id="PS51390">
    <property type="entry name" value="WAP"/>
    <property type="match status" value="1"/>
</dbReference>
<feature type="domain" description="WAP" evidence="2">
    <location>
        <begin position="12"/>
        <end position="59"/>
    </location>
</feature>
<name>A0A3Q2I543_HORSE</name>
<dbReference type="AlphaFoldDB" id="A0A3Q2I543"/>
<dbReference type="Ensembl" id="ENSECAT00000044629.2">
    <property type="protein sequence ID" value="ENSECAP00000040755.2"/>
    <property type="gene ID" value="ENSECAG00000037915.2"/>
</dbReference>
<dbReference type="Pfam" id="PF00095">
    <property type="entry name" value="WAP"/>
    <property type="match status" value="1"/>
</dbReference>
<dbReference type="GeneTree" id="ENSGT00940000166945"/>
<proteinExistence type="predicted"/>
<dbReference type="PANTHER" id="PTHR19441">
    <property type="entry name" value="WHEY ACDIC PROTEIN WAP"/>
    <property type="match status" value="1"/>
</dbReference>
<dbReference type="PANTHER" id="PTHR19441:SF91">
    <property type="entry name" value="WAP DOMAIN-CONTAINING PROTEIN"/>
    <property type="match status" value="1"/>
</dbReference>
<evidence type="ECO:0000256" key="1">
    <source>
        <dbReference type="ARBA" id="ARBA00022690"/>
    </source>
</evidence>
<reference evidence="3" key="3">
    <citation type="submission" date="2025-09" db="UniProtKB">
        <authorList>
            <consortium name="Ensembl"/>
        </authorList>
    </citation>
    <scope>IDENTIFICATION</scope>
    <source>
        <strain evidence="3">Thoroughbred</strain>
    </source>
</reference>
<organism evidence="3 4">
    <name type="scientific">Equus caballus</name>
    <name type="common">Horse</name>
    <dbReference type="NCBI Taxonomy" id="9796"/>
    <lineage>
        <taxon>Eukaryota</taxon>
        <taxon>Metazoa</taxon>
        <taxon>Chordata</taxon>
        <taxon>Craniata</taxon>
        <taxon>Vertebrata</taxon>
        <taxon>Euteleostomi</taxon>
        <taxon>Mammalia</taxon>
        <taxon>Eutheria</taxon>
        <taxon>Laurasiatheria</taxon>
        <taxon>Perissodactyla</taxon>
        <taxon>Equidae</taxon>
        <taxon>Equus</taxon>
    </lineage>
</organism>
<dbReference type="InterPro" id="IPR036645">
    <property type="entry name" value="Elafin-like_sf"/>
</dbReference>
<dbReference type="SUPFAM" id="SSF57256">
    <property type="entry name" value="Elafin-like"/>
    <property type="match status" value="1"/>
</dbReference>
<keyword evidence="1" id="KW-0646">Protease inhibitor</keyword>
<sequence>MFILNLTKYVSGGSRPGRCPTVPPGTFGHCAELCTGDASCPKGQKCCSNGCGHVCRTAV</sequence>
<dbReference type="InterPro" id="IPR008197">
    <property type="entry name" value="WAP_dom"/>
</dbReference>
<dbReference type="PaxDb" id="9796-ENSECAP00000040755"/>
<dbReference type="InParanoid" id="A0A3Q2I543"/>
<dbReference type="SMART" id="SM00217">
    <property type="entry name" value="WAP"/>
    <property type="match status" value="1"/>
</dbReference>
<dbReference type="CDD" id="cd00199">
    <property type="entry name" value="WAP"/>
    <property type="match status" value="1"/>
</dbReference>
<accession>A0A3Q2I543</accession>
<reference evidence="3 4" key="1">
    <citation type="journal article" date="2009" name="Science">
        <title>Genome sequence, comparative analysis, and population genetics of the domestic horse.</title>
        <authorList>
            <consortium name="Broad Institute Genome Sequencing Platform"/>
            <consortium name="Broad Institute Whole Genome Assembly Team"/>
            <person name="Wade C.M."/>
            <person name="Giulotto E."/>
            <person name="Sigurdsson S."/>
            <person name="Zoli M."/>
            <person name="Gnerre S."/>
            <person name="Imsland F."/>
            <person name="Lear T.L."/>
            <person name="Adelson D.L."/>
            <person name="Bailey E."/>
            <person name="Bellone R.R."/>
            <person name="Bloecker H."/>
            <person name="Distl O."/>
            <person name="Edgar R.C."/>
            <person name="Garber M."/>
            <person name="Leeb T."/>
            <person name="Mauceli E."/>
            <person name="MacLeod J.N."/>
            <person name="Penedo M.C.T."/>
            <person name="Raison J.M."/>
            <person name="Sharpe T."/>
            <person name="Vogel J."/>
            <person name="Andersson L."/>
            <person name="Antczak D.F."/>
            <person name="Biagi T."/>
            <person name="Binns M.M."/>
            <person name="Chowdhary B.P."/>
            <person name="Coleman S.J."/>
            <person name="Della Valle G."/>
            <person name="Fryc S."/>
            <person name="Guerin G."/>
            <person name="Hasegawa T."/>
            <person name="Hill E.W."/>
            <person name="Jurka J."/>
            <person name="Kiialainen A."/>
            <person name="Lindgren G."/>
            <person name="Liu J."/>
            <person name="Magnani E."/>
            <person name="Mickelson J.R."/>
            <person name="Murray J."/>
            <person name="Nergadze S.G."/>
            <person name="Onofrio R."/>
            <person name="Pedroni S."/>
            <person name="Piras M.F."/>
            <person name="Raudsepp T."/>
            <person name="Rocchi M."/>
            <person name="Roeed K.H."/>
            <person name="Ryder O.A."/>
            <person name="Searle S."/>
            <person name="Skow L."/>
            <person name="Swinburne J.E."/>
            <person name="Syvaenen A.C."/>
            <person name="Tozaki T."/>
            <person name="Valberg S.J."/>
            <person name="Vaudin M."/>
            <person name="White J.R."/>
            <person name="Zody M.C."/>
            <person name="Lander E.S."/>
            <person name="Lindblad-Toh K."/>
        </authorList>
    </citation>
    <scope>NUCLEOTIDE SEQUENCE [LARGE SCALE GENOMIC DNA]</scope>
    <source>
        <strain evidence="3 4">Thoroughbred</strain>
    </source>
</reference>
<evidence type="ECO:0000313" key="4">
    <source>
        <dbReference type="Proteomes" id="UP000002281"/>
    </source>
</evidence>
<dbReference type="Proteomes" id="UP000002281">
    <property type="component" value="Chromosome 11"/>
</dbReference>
<dbReference type="Gene3D" id="4.10.75.10">
    <property type="entry name" value="Elafin-like"/>
    <property type="match status" value="1"/>
</dbReference>
<keyword evidence="4" id="KW-1185">Reference proteome</keyword>
<dbReference type="InterPro" id="IPR050514">
    <property type="entry name" value="WAP_four-disulfide_core"/>
</dbReference>
<dbReference type="GO" id="GO:0005576">
    <property type="term" value="C:extracellular region"/>
    <property type="evidence" value="ECO:0007669"/>
    <property type="project" value="InterPro"/>
</dbReference>
<reference evidence="3" key="2">
    <citation type="submission" date="2025-08" db="UniProtKB">
        <authorList>
            <consortium name="Ensembl"/>
        </authorList>
    </citation>
    <scope>IDENTIFICATION</scope>
    <source>
        <strain evidence="3">Thoroughbred</strain>
    </source>
</reference>
<evidence type="ECO:0000259" key="2">
    <source>
        <dbReference type="PROSITE" id="PS51390"/>
    </source>
</evidence>
<dbReference type="PRINTS" id="PR00003">
    <property type="entry name" value="4DISULPHCORE"/>
</dbReference>
<evidence type="ECO:0000313" key="3">
    <source>
        <dbReference type="Ensembl" id="ENSECAP00000040755.2"/>
    </source>
</evidence>
<dbReference type="Bgee" id="ENSECAG00000037915">
    <property type="expression patterns" value="Expressed in testis and 10 other cell types or tissues"/>
</dbReference>